<protein>
    <submittedName>
        <fullName evidence="2">Uncharacterized protein</fullName>
    </submittedName>
</protein>
<keyword evidence="3" id="KW-1185">Reference proteome</keyword>
<accession>A0A512M288</accession>
<gene>
    <name evidence="2" type="ORF">BGE01nite_01090</name>
</gene>
<dbReference type="EMBL" id="BKAG01000001">
    <property type="protein sequence ID" value="GEP40818.1"/>
    <property type="molecule type" value="Genomic_DNA"/>
</dbReference>
<evidence type="ECO:0000256" key="1">
    <source>
        <dbReference type="SAM" id="MobiDB-lite"/>
    </source>
</evidence>
<feature type="region of interest" description="Disordered" evidence="1">
    <location>
        <begin position="51"/>
        <end position="86"/>
    </location>
</feature>
<evidence type="ECO:0000313" key="2">
    <source>
        <dbReference type="EMBL" id="GEP40818.1"/>
    </source>
</evidence>
<name>A0A512M288_9BACT</name>
<reference evidence="2 3" key="1">
    <citation type="submission" date="2019-07" db="EMBL/GenBank/DDBJ databases">
        <title>Whole genome shotgun sequence of Brevifollis gellanilyticus NBRC 108608.</title>
        <authorList>
            <person name="Hosoyama A."/>
            <person name="Uohara A."/>
            <person name="Ohji S."/>
            <person name="Ichikawa N."/>
        </authorList>
    </citation>
    <scope>NUCLEOTIDE SEQUENCE [LARGE SCALE GENOMIC DNA]</scope>
    <source>
        <strain evidence="2 3">NBRC 108608</strain>
    </source>
</reference>
<dbReference type="AlphaFoldDB" id="A0A512M288"/>
<comment type="caution">
    <text evidence="2">The sequence shown here is derived from an EMBL/GenBank/DDBJ whole genome shotgun (WGS) entry which is preliminary data.</text>
</comment>
<evidence type="ECO:0000313" key="3">
    <source>
        <dbReference type="Proteomes" id="UP000321577"/>
    </source>
</evidence>
<feature type="compositionally biased region" description="Basic and acidic residues" evidence="1">
    <location>
        <begin position="51"/>
        <end position="74"/>
    </location>
</feature>
<dbReference type="Proteomes" id="UP000321577">
    <property type="component" value="Unassembled WGS sequence"/>
</dbReference>
<sequence>MEDHHHLDAEDRQGHRRHLDVGDRLFRHHHRVAEDRRHRCHLDVEGRHLPDVGDRRHLDVGDHPDVAGRRDDNRRHRRRDVKNCLY</sequence>
<proteinExistence type="predicted"/>
<organism evidence="2 3">
    <name type="scientific">Brevifollis gellanilyticus</name>
    <dbReference type="NCBI Taxonomy" id="748831"/>
    <lineage>
        <taxon>Bacteria</taxon>
        <taxon>Pseudomonadati</taxon>
        <taxon>Verrucomicrobiota</taxon>
        <taxon>Verrucomicrobiia</taxon>
        <taxon>Verrucomicrobiales</taxon>
        <taxon>Verrucomicrobiaceae</taxon>
    </lineage>
</organism>